<name>A0ABW1UL00_9LACO</name>
<comment type="caution">
    <text evidence="1">The sequence shown here is derived from an EMBL/GenBank/DDBJ whole genome shotgun (WGS) entry which is preliminary data.</text>
</comment>
<evidence type="ECO:0000313" key="2">
    <source>
        <dbReference type="Proteomes" id="UP001596310"/>
    </source>
</evidence>
<accession>A0ABW1UL00</accession>
<evidence type="ECO:0000313" key="1">
    <source>
        <dbReference type="EMBL" id="MFC6314033.1"/>
    </source>
</evidence>
<gene>
    <name evidence="1" type="ORF">ACFQHW_00415</name>
</gene>
<keyword evidence="2" id="KW-1185">Reference proteome</keyword>
<dbReference type="SUPFAM" id="SSF102829">
    <property type="entry name" value="Cell division protein ZapA-like"/>
    <property type="match status" value="1"/>
</dbReference>
<reference evidence="2" key="1">
    <citation type="journal article" date="2019" name="Int. J. Syst. Evol. Microbiol.">
        <title>The Global Catalogue of Microorganisms (GCM) 10K type strain sequencing project: providing services to taxonomists for standard genome sequencing and annotation.</title>
        <authorList>
            <consortium name="The Broad Institute Genomics Platform"/>
            <consortium name="The Broad Institute Genome Sequencing Center for Infectious Disease"/>
            <person name="Wu L."/>
            <person name="Ma J."/>
        </authorList>
    </citation>
    <scope>NUCLEOTIDE SEQUENCE [LARGE SCALE GENOMIC DNA]</scope>
    <source>
        <strain evidence="2">CCM 8897</strain>
    </source>
</reference>
<dbReference type="InterPro" id="IPR036192">
    <property type="entry name" value="Cell_div_ZapA-like_sf"/>
</dbReference>
<sequence>MAKQNQPYKAVINHREYQIIGPRTPEQMAQITQRVNEQLQALKRQDPLLSSEDAAVLLAFNLVAQQLAHENLQAKRRKK</sequence>
<keyword evidence="1" id="KW-0132">Cell division</keyword>
<dbReference type="Proteomes" id="UP001596310">
    <property type="component" value="Unassembled WGS sequence"/>
</dbReference>
<dbReference type="RefSeq" id="WP_125598769.1">
    <property type="nucleotide sequence ID" value="NZ_JBHSSM010000004.1"/>
</dbReference>
<proteinExistence type="predicted"/>
<protein>
    <submittedName>
        <fullName evidence="1">Cell division protein ZapA</fullName>
    </submittedName>
</protein>
<organism evidence="1 2">
    <name type="scientific">Lapidilactobacillus achengensis</name>
    <dbReference type="NCBI Taxonomy" id="2486000"/>
    <lineage>
        <taxon>Bacteria</taxon>
        <taxon>Bacillati</taxon>
        <taxon>Bacillota</taxon>
        <taxon>Bacilli</taxon>
        <taxon>Lactobacillales</taxon>
        <taxon>Lactobacillaceae</taxon>
        <taxon>Lapidilactobacillus</taxon>
    </lineage>
</organism>
<keyword evidence="1" id="KW-0131">Cell cycle</keyword>
<dbReference type="InterPro" id="IPR007838">
    <property type="entry name" value="Cell_div_ZapA-like"/>
</dbReference>
<dbReference type="Pfam" id="PF05164">
    <property type="entry name" value="ZapA"/>
    <property type="match status" value="1"/>
</dbReference>
<dbReference type="EMBL" id="JBHSSM010000004">
    <property type="protein sequence ID" value="MFC6314033.1"/>
    <property type="molecule type" value="Genomic_DNA"/>
</dbReference>
<dbReference type="GO" id="GO:0051301">
    <property type="term" value="P:cell division"/>
    <property type="evidence" value="ECO:0007669"/>
    <property type="project" value="UniProtKB-KW"/>
</dbReference>